<organism evidence="7 8">
    <name type="scientific">Corynebacterium renale</name>
    <dbReference type="NCBI Taxonomy" id="1724"/>
    <lineage>
        <taxon>Bacteria</taxon>
        <taxon>Bacillati</taxon>
        <taxon>Actinomycetota</taxon>
        <taxon>Actinomycetes</taxon>
        <taxon>Mycobacteriales</taxon>
        <taxon>Corynebacteriaceae</taxon>
        <taxon>Corynebacterium</taxon>
    </lineage>
</organism>
<feature type="transmembrane region" description="Helical" evidence="5">
    <location>
        <begin position="123"/>
        <end position="144"/>
    </location>
</feature>
<dbReference type="InterPro" id="IPR036259">
    <property type="entry name" value="MFS_trans_sf"/>
</dbReference>
<dbReference type="InterPro" id="IPR005829">
    <property type="entry name" value="Sugar_transporter_CS"/>
</dbReference>
<evidence type="ECO:0000256" key="4">
    <source>
        <dbReference type="ARBA" id="ARBA00023136"/>
    </source>
</evidence>
<dbReference type="STRING" id="1724.GCA_001044175_01506"/>
<sequence length="510" mass="54038">MSEEVYKPTVAKNDPKWISVVGSSRRYNRNKILAVLLIVLAMSLIQVSSVNVALSSIGHATGATPAEIQWVLAGYALAIGIALVPSGRLGDIFGRAELFMIGLAAFTLASTACGLVSDALWLNILRIVQGLAAGVFSPQVTGIIQQYFSGQARAKAFSLFGFVISVSVALGPVLTGLLITWFGGDLGWRSSFLINLPLGLIGLIAGAFWLPFNAEGKRRKAGKGSHLVAKMDLDPVGMVTLILAVLCIMLPFASHGSAWRWGLLPIAVVLGVGFVWWENRYAKHGKQPMVDLRLFTLTSFSYNVAVGLLQFLGITSVFALVAIYVQQGLLMSAMIAGLIGLPNALTSAIAALWSGKYAIVRGRGLQVFAVTMMMLGVLIAGFCALLVPKGYSPWFMSIGFAVQGIGQGMMSSVNQTQAMLDVPPALGGVAGGVTQTVQRIATAIGNTITTGVLFAIVGTQSSVEAWSKALFASYLIIAIIMALCVCVAVAYWRVGRKDTSVRRFGSAQRG</sequence>
<dbReference type="PROSITE" id="PS00217">
    <property type="entry name" value="SUGAR_TRANSPORT_2"/>
    <property type="match status" value="1"/>
</dbReference>
<dbReference type="EMBL" id="PDJF01000001">
    <property type="protein sequence ID" value="PFG28208.1"/>
    <property type="molecule type" value="Genomic_DNA"/>
</dbReference>
<reference evidence="7 8" key="1">
    <citation type="submission" date="2017-10" db="EMBL/GenBank/DDBJ databases">
        <title>Sequencing the genomes of 1000 actinobacteria strains.</title>
        <authorList>
            <person name="Klenk H.-P."/>
        </authorList>
    </citation>
    <scope>NUCLEOTIDE SEQUENCE [LARGE SCALE GENOMIC DNA]</scope>
    <source>
        <strain evidence="7 8">DSM 20688</strain>
    </source>
</reference>
<proteinExistence type="predicted"/>
<gene>
    <name evidence="7" type="ORF">ATK06_1310</name>
</gene>
<dbReference type="OrthoDB" id="9781469at2"/>
<keyword evidence="3 5" id="KW-1133">Transmembrane helix</keyword>
<evidence type="ECO:0000256" key="3">
    <source>
        <dbReference type="ARBA" id="ARBA00022989"/>
    </source>
</evidence>
<dbReference type="Gene3D" id="1.20.1250.20">
    <property type="entry name" value="MFS general substrate transporter like domains"/>
    <property type="match status" value="1"/>
</dbReference>
<dbReference type="PANTHER" id="PTHR42718">
    <property type="entry name" value="MAJOR FACILITATOR SUPERFAMILY MULTIDRUG TRANSPORTER MFSC"/>
    <property type="match status" value="1"/>
</dbReference>
<feature type="domain" description="Major facilitator superfamily (MFS) profile" evidence="6">
    <location>
        <begin position="32"/>
        <end position="496"/>
    </location>
</feature>
<feature type="transmembrane region" description="Helical" evidence="5">
    <location>
        <begin position="194"/>
        <end position="212"/>
    </location>
</feature>
<dbReference type="Pfam" id="PF07690">
    <property type="entry name" value="MFS_1"/>
    <property type="match status" value="1"/>
</dbReference>
<feature type="transmembrane region" description="Helical" evidence="5">
    <location>
        <begin position="471"/>
        <end position="494"/>
    </location>
</feature>
<evidence type="ECO:0000256" key="5">
    <source>
        <dbReference type="SAM" id="Phobius"/>
    </source>
</evidence>
<feature type="transmembrane region" description="Helical" evidence="5">
    <location>
        <begin position="300"/>
        <end position="325"/>
    </location>
</feature>
<dbReference type="SUPFAM" id="SSF103473">
    <property type="entry name" value="MFS general substrate transporter"/>
    <property type="match status" value="1"/>
</dbReference>
<keyword evidence="4 5" id="KW-0472">Membrane</keyword>
<comment type="caution">
    <text evidence="7">The sequence shown here is derived from an EMBL/GenBank/DDBJ whole genome shotgun (WGS) entry which is preliminary data.</text>
</comment>
<feature type="transmembrane region" description="Helical" evidence="5">
    <location>
        <begin position="68"/>
        <end position="86"/>
    </location>
</feature>
<accession>A0A2A9DNC9</accession>
<evidence type="ECO:0000313" key="8">
    <source>
        <dbReference type="Proteomes" id="UP000221653"/>
    </source>
</evidence>
<dbReference type="RefSeq" id="WP_053072708.1">
    <property type="nucleotide sequence ID" value="NZ_LDYE01000005.1"/>
</dbReference>
<feature type="transmembrane region" description="Helical" evidence="5">
    <location>
        <begin position="233"/>
        <end position="253"/>
    </location>
</feature>
<dbReference type="AlphaFoldDB" id="A0A2A9DNC9"/>
<dbReference type="GO" id="GO:0022857">
    <property type="term" value="F:transmembrane transporter activity"/>
    <property type="evidence" value="ECO:0007669"/>
    <property type="project" value="InterPro"/>
</dbReference>
<evidence type="ECO:0000256" key="1">
    <source>
        <dbReference type="ARBA" id="ARBA00004651"/>
    </source>
</evidence>
<feature type="transmembrane region" description="Helical" evidence="5">
    <location>
        <begin position="98"/>
        <end position="117"/>
    </location>
</feature>
<dbReference type="PRINTS" id="PR01036">
    <property type="entry name" value="TCRTETB"/>
</dbReference>
<feature type="transmembrane region" description="Helical" evidence="5">
    <location>
        <begin position="156"/>
        <end position="182"/>
    </location>
</feature>
<protein>
    <submittedName>
        <fullName evidence="7">MFS transporter</fullName>
    </submittedName>
</protein>
<keyword evidence="8" id="KW-1185">Reference proteome</keyword>
<dbReference type="InterPro" id="IPR011701">
    <property type="entry name" value="MFS"/>
</dbReference>
<comment type="subcellular location">
    <subcellularLocation>
        <location evidence="1">Cell membrane</location>
        <topology evidence="1">Multi-pass membrane protein</topology>
    </subcellularLocation>
</comment>
<feature type="transmembrane region" description="Helical" evidence="5">
    <location>
        <begin position="259"/>
        <end position="279"/>
    </location>
</feature>
<dbReference type="InterPro" id="IPR020846">
    <property type="entry name" value="MFS_dom"/>
</dbReference>
<dbReference type="GO" id="GO:0005886">
    <property type="term" value="C:plasma membrane"/>
    <property type="evidence" value="ECO:0007669"/>
    <property type="project" value="UniProtKB-SubCell"/>
</dbReference>
<evidence type="ECO:0000313" key="7">
    <source>
        <dbReference type="EMBL" id="PFG28208.1"/>
    </source>
</evidence>
<dbReference type="Proteomes" id="UP000221653">
    <property type="component" value="Unassembled WGS sequence"/>
</dbReference>
<dbReference type="PROSITE" id="PS50850">
    <property type="entry name" value="MFS"/>
    <property type="match status" value="1"/>
</dbReference>
<evidence type="ECO:0000256" key="2">
    <source>
        <dbReference type="ARBA" id="ARBA00022692"/>
    </source>
</evidence>
<dbReference type="PANTHER" id="PTHR42718:SF39">
    <property type="entry name" value="ACTINORHODIN TRANSPORTER-RELATED"/>
    <property type="match status" value="1"/>
</dbReference>
<evidence type="ECO:0000259" key="6">
    <source>
        <dbReference type="PROSITE" id="PS50850"/>
    </source>
</evidence>
<dbReference type="CDD" id="cd17321">
    <property type="entry name" value="MFS_MMR_MDR_like"/>
    <property type="match status" value="1"/>
</dbReference>
<name>A0A2A9DNC9_9CORY</name>
<feature type="transmembrane region" description="Helical" evidence="5">
    <location>
        <begin position="32"/>
        <end position="56"/>
    </location>
</feature>
<keyword evidence="2 5" id="KW-0812">Transmembrane</keyword>
<dbReference type="Gene3D" id="1.20.1720.10">
    <property type="entry name" value="Multidrug resistance protein D"/>
    <property type="match status" value="1"/>
</dbReference>
<feature type="transmembrane region" description="Helical" evidence="5">
    <location>
        <begin position="365"/>
        <end position="387"/>
    </location>
</feature>
<feature type="transmembrane region" description="Helical" evidence="5">
    <location>
        <begin position="331"/>
        <end position="353"/>
    </location>
</feature>